<dbReference type="EMBL" id="SOAM01000004">
    <property type="protein sequence ID" value="TDS74805.1"/>
    <property type="molecule type" value="Genomic_DNA"/>
</dbReference>
<sequence>MVWRDECRSRLTSYLTAKGHGYLNEQTAATGRLWFTSDADVEALTNYLVVQASYGARAALWCSHDLGERGGGDSDGGGTHREHEYVQIEFEFLEQRAEKIARNLCVGASAPQQFLRRSDALVYKKAARLQAMHDAAEARVRRVNPEFVKKPSKALSAALEAVDALGKPATQDMVPSPQTGLYAPLHDPEHLRKYNQWRGARSAEKSKAAKEQRRLVLLELPPTGMNYMNAVTWLAENKNVAVSRDQMRRWWRELITEGVVDANDPRKPRHGGAR</sequence>
<gene>
    <name evidence="1" type="ORF">CLV52_3326</name>
</gene>
<name>A0A4R7FCZ4_9MICO</name>
<organism evidence="1 2">
    <name type="scientific">Amnibacterium kyonggiense</name>
    <dbReference type="NCBI Taxonomy" id="595671"/>
    <lineage>
        <taxon>Bacteria</taxon>
        <taxon>Bacillati</taxon>
        <taxon>Actinomycetota</taxon>
        <taxon>Actinomycetes</taxon>
        <taxon>Micrococcales</taxon>
        <taxon>Microbacteriaceae</taxon>
        <taxon>Amnibacterium</taxon>
    </lineage>
</organism>
<dbReference type="Proteomes" id="UP000295344">
    <property type="component" value="Unassembled WGS sequence"/>
</dbReference>
<dbReference type="AlphaFoldDB" id="A0A4R7FCZ4"/>
<evidence type="ECO:0000313" key="2">
    <source>
        <dbReference type="Proteomes" id="UP000295344"/>
    </source>
</evidence>
<evidence type="ECO:0000313" key="1">
    <source>
        <dbReference type="EMBL" id="TDS74805.1"/>
    </source>
</evidence>
<protein>
    <submittedName>
        <fullName evidence="1">Uncharacterized protein</fullName>
    </submittedName>
</protein>
<keyword evidence="2" id="KW-1185">Reference proteome</keyword>
<comment type="caution">
    <text evidence="1">The sequence shown here is derived from an EMBL/GenBank/DDBJ whole genome shotgun (WGS) entry which is preliminary data.</text>
</comment>
<proteinExistence type="predicted"/>
<accession>A0A4R7FCZ4</accession>
<reference evidence="1 2" key="1">
    <citation type="submission" date="2019-03" db="EMBL/GenBank/DDBJ databases">
        <title>Genomic Encyclopedia of Archaeal and Bacterial Type Strains, Phase II (KMG-II): from individual species to whole genera.</title>
        <authorList>
            <person name="Goeker M."/>
        </authorList>
    </citation>
    <scope>NUCLEOTIDE SEQUENCE [LARGE SCALE GENOMIC DNA]</scope>
    <source>
        <strain evidence="1 2">DSM 24782</strain>
    </source>
</reference>